<keyword evidence="2" id="KW-1185">Reference proteome</keyword>
<sequence>MNFAINPFFGGGIVRSSIIALGFSFLLASCGTYSMADIKPAASGSAASIPAKVKTPADIIVTEKDITDRNYRRLGDINVTVNKTTIFDKDPTPALVEERLKEEAAKLGADAVVLARYGTVGISFMSWGSIDGKGRAVVFE</sequence>
<protein>
    <recommendedName>
        <fullName evidence="3">Heavy metal-binding domain-containing protein</fullName>
    </recommendedName>
</protein>
<dbReference type="RefSeq" id="WP_200484185.1">
    <property type="nucleotide sequence ID" value="NZ_JAEPIV010000001.1"/>
</dbReference>
<organism evidence="1 2">
    <name type="scientific">Azospirillum aestuarii</name>
    <dbReference type="NCBI Taxonomy" id="2802052"/>
    <lineage>
        <taxon>Bacteria</taxon>
        <taxon>Pseudomonadati</taxon>
        <taxon>Pseudomonadota</taxon>
        <taxon>Alphaproteobacteria</taxon>
        <taxon>Rhodospirillales</taxon>
        <taxon>Azospirillaceae</taxon>
        <taxon>Azospirillum</taxon>
    </lineage>
</organism>
<gene>
    <name evidence="1" type="ORF">JJL56_03460</name>
</gene>
<dbReference type="Gene3D" id="3.30.110.70">
    <property type="entry name" value="Hypothetical protein apc22750. Chain B"/>
    <property type="match status" value="1"/>
</dbReference>
<evidence type="ECO:0000313" key="2">
    <source>
        <dbReference type="Proteomes" id="UP000654452"/>
    </source>
</evidence>
<name>A0ABS1HU33_9PROT</name>
<evidence type="ECO:0008006" key="3">
    <source>
        <dbReference type="Google" id="ProtNLM"/>
    </source>
</evidence>
<evidence type="ECO:0000313" key="1">
    <source>
        <dbReference type="EMBL" id="MBK4717917.1"/>
    </source>
</evidence>
<comment type="caution">
    <text evidence="1">The sequence shown here is derived from an EMBL/GenBank/DDBJ whole genome shotgun (WGS) entry which is preliminary data.</text>
</comment>
<dbReference type="Proteomes" id="UP000654452">
    <property type="component" value="Unassembled WGS sequence"/>
</dbReference>
<dbReference type="EMBL" id="JAEPIV010000001">
    <property type="protein sequence ID" value="MBK4717917.1"/>
    <property type="molecule type" value="Genomic_DNA"/>
</dbReference>
<proteinExistence type="predicted"/>
<accession>A0ABS1HU33</accession>
<reference evidence="1 2" key="1">
    <citation type="submission" date="2021-01" db="EMBL/GenBank/DDBJ databases">
        <title>Azospirillum sp. YIM DDC1 draft genome.</title>
        <authorList>
            <person name="Wang Y.-X."/>
        </authorList>
    </citation>
    <scope>NUCLEOTIDE SEQUENCE [LARGE SCALE GENOMIC DNA]</scope>
    <source>
        <strain evidence="1 2">YIM DDC1</strain>
    </source>
</reference>